<evidence type="ECO:0000313" key="5">
    <source>
        <dbReference type="EMBL" id="KAK7429805.1"/>
    </source>
</evidence>
<dbReference type="Pfam" id="PF00583">
    <property type="entry name" value="Acetyltransf_1"/>
    <property type="match status" value="1"/>
</dbReference>
<accession>A0ABR1I8K8</accession>
<gene>
    <name evidence="5" type="ORF">QQZ08_003650</name>
</gene>
<evidence type="ECO:0000256" key="1">
    <source>
        <dbReference type="ARBA" id="ARBA00022679"/>
    </source>
</evidence>
<comment type="caution">
    <text evidence="5">The sequence shown here is derived from an EMBL/GenBank/DDBJ whole genome shotgun (WGS) entry which is preliminary data.</text>
</comment>
<keyword evidence="6" id="KW-1185">Reference proteome</keyword>
<dbReference type="PANTHER" id="PTHR43420">
    <property type="entry name" value="ACETYLTRANSFERASE"/>
    <property type="match status" value="1"/>
</dbReference>
<feature type="domain" description="N-acetyltransferase" evidence="4">
    <location>
        <begin position="26"/>
        <end position="175"/>
    </location>
</feature>
<evidence type="ECO:0000256" key="2">
    <source>
        <dbReference type="ARBA" id="ARBA00023315"/>
    </source>
</evidence>
<dbReference type="Gene3D" id="3.40.630.30">
    <property type="match status" value="1"/>
</dbReference>
<evidence type="ECO:0000256" key="3">
    <source>
        <dbReference type="SAM" id="MobiDB-lite"/>
    </source>
</evidence>
<dbReference type="PROSITE" id="PS51186">
    <property type="entry name" value="GNAT"/>
    <property type="match status" value="1"/>
</dbReference>
<protein>
    <recommendedName>
        <fullName evidence="4">N-acetyltransferase domain-containing protein</fullName>
    </recommendedName>
</protein>
<dbReference type="Proteomes" id="UP001498421">
    <property type="component" value="Unassembled WGS sequence"/>
</dbReference>
<dbReference type="InterPro" id="IPR016181">
    <property type="entry name" value="Acyl_CoA_acyltransferase"/>
</dbReference>
<reference evidence="5 6" key="1">
    <citation type="journal article" date="2025" name="Microbiol. Resour. Announc.">
        <title>Draft genome sequences for Neonectria magnoliae and Neonectria punicea, canker pathogens of Liriodendron tulipifera and Acer saccharum in West Virginia.</title>
        <authorList>
            <person name="Petronek H.M."/>
            <person name="Kasson M.T."/>
            <person name="Metheny A.M."/>
            <person name="Stauder C.M."/>
            <person name="Lovett B."/>
            <person name="Lynch S.C."/>
            <person name="Garnas J.R."/>
            <person name="Kasson L.R."/>
            <person name="Stajich J.E."/>
        </authorList>
    </citation>
    <scope>NUCLEOTIDE SEQUENCE [LARGE SCALE GENOMIC DNA]</scope>
    <source>
        <strain evidence="5 6">NRRL 64651</strain>
    </source>
</reference>
<keyword evidence="2" id="KW-0012">Acyltransferase</keyword>
<dbReference type="SUPFAM" id="SSF55729">
    <property type="entry name" value="Acyl-CoA N-acyltransferases (Nat)"/>
    <property type="match status" value="1"/>
</dbReference>
<dbReference type="CDD" id="cd04301">
    <property type="entry name" value="NAT_SF"/>
    <property type="match status" value="1"/>
</dbReference>
<proteinExistence type="predicted"/>
<name>A0ABR1I8K8_9HYPO</name>
<sequence length="188" mass="20899">MKDTSPQQSAISIKFPSPDSANDASLTSTLATIVNTVYNWAEGDIFLPSYERTSSTEIAQLLRHGHLAVAYLNSTDEPVGCVLVKLLSPERGDFGMLALDEQHRGAGLGRLMVDFAEDECRRRGCSIMQLELIVPTTYQHAGKQRMEGWYTRMGYKVVKLGSFNDEYPELGKMLAGPVEYKIFEKSLA</sequence>
<feature type="region of interest" description="Disordered" evidence="3">
    <location>
        <begin position="1"/>
        <end position="22"/>
    </location>
</feature>
<evidence type="ECO:0000259" key="4">
    <source>
        <dbReference type="PROSITE" id="PS51186"/>
    </source>
</evidence>
<dbReference type="InterPro" id="IPR050680">
    <property type="entry name" value="YpeA/RimI_acetyltransf"/>
</dbReference>
<feature type="compositionally biased region" description="Polar residues" evidence="3">
    <location>
        <begin position="1"/>
        <end position="11"/>
    </location>
</feature>
<organism evidence="5 6">
    <name type="scientific">Neonectria magnoliae</name>
    <dbReference type="NCBI Taxonomy" id="2732573"/>
    <lineage>
        <taxon>Eukaryota</taxon>
        <taxon>Fungi</taxon>
        <taxon>Dikarya</taxon>
        <taxon>Ascomycota</taxon>
        <taxon>Pezizomycotina</taxon>
        <taxon>Sordariomycetes</taxon>
        <taxon>Hypocreomycetidae</taxon>
        <taxon>Hypocreales</taxon>
        <taxon>Nectriaceae</taxon>
        <taxon>Neonectria</taxon>
    </lineage>
</organism>
<keyword evidence="1" id="KW-0808">Transferase</keyword>
<dbReference type="InterPro" id="IPR000182">
    <property type="entry name" value="GNAT_dom"/>
</dbReference>
<dbReference type="EMBL" id="JAZAVK010000025">
    <property type="protein sequence ID" value="KAK7429805.1"/>
    <property type="molecule type" value="Genomic_DNA"/>
</dbReference>
<evidence type="ECO:0000313" key="6">
    <source>
        <dbReference type="Proteomes" id="UP001498421"/>
    </source>
</evidence>